<evidence type="ECO:0000256" key="1">
    <source>
        <dbReference type="SAM" id="SignalP"/>
    </source>
</evidence>
<name>A0AA36EXR5_OCTVU</name>
<evidence type="ECO:0000313" key="2">
    <source>
        <dbReference type="EMBL" id="CAI9716977.1"/>
    </source>
</evidence>
<evidence type="ECO:0000313" key="3">
    <source>
        <dbReference type="Proteomes" id="UP001162480"/>
    </source>
</evidence>
<dbReference type="EMBL" id="OX597815">
    <property type="protein sequence ID" value="CAI9716977.1"/>
    <property type="molecule type" value="Genomic_DNA"/>
</dbReference>
<keyword evidence="1" id="KW-0732">Signal</keyword>
<organism evidence="2 3">
    <name type="scientific">Octopus vulgaris</name>
    <name type="common">Common octopus</name>
    <dbReference type="NCBI Taxonomy" id="6645"/>
    <lineage>
        <taxon>Eukaryota</taxon>
        <taxon>Metazoa</taxon>
        <taxon>Spiralia</taxon>
        <taxon>Lophotrochozoa</taxon>
        <taxon>Mollusca</taxon>
        <taxon>Cephalopoda</taxon>
        <taxon>Coleoidea</taxon>
        <taxon>Octopodiformes</taxon>
        <taxon>Octopoda</taxon>
        <taxon>Incirrata</taxon>
        <taxon>Octopodidae</taxon>
        <taxon>Octopus</taxon>
    </lineage>
</organism>
<reference evidence="2" key="1">
    <citation type="submission" date="2023-08" db="EMBL/GenBank/DDBJ databases">
        <authorList>
            <person name="Alioto T."/>
            <person name="Alioto T."/>
            <person name="Gomez Garrido J."/>
        </authorList>
    </citation>
    <scope>NUCLEOTIDE SEQUENCE</scope>
</reference>
<protein>
    <submittedName>
        <fullName evidence="2">Uncharacterized protein</fullName>
    </submittedName>
</protein>
<sequence length="72" mass="7786">MASTLKFVVLLSVAIGLLVTTTNVMADQDNPENPPTEKKDCEEGSELCVGNIFISGETEIEENEIADVSEKK</sequence>
<proteinExistence type="predicted"/>
<feature type="signal peptide" evidence="1">
    <location>
        <begin position="1"/>
        <end position="26"/>
    </location>
</feature>
<dbReference type="Proteomes" id="UP001162480">
    <property type="component" value="Chromosome 2"/>
</dbReference>
<accession>A0AA36EXR5</accession>
<dbReference type="AlphaFoldDB" id="A0AA36EXR5"/>
<feature type="chain" id="PRO_5041302048" evidence="1">
    <location>
        <begin position="27"/>
        <end position="72"/>
    </location>
</feature>
<keyword evidence="3" id="KW-1185">Reference proteome</keyword>
<gene>
    <name evidence="2" type="ORF">OCTVUL_1B016525</name>
</gene>